<sequence length="70" mass="7629">MPQHLMLPLLCPSLLSSESCARLQPQTSHWASPFRKFVSISTRLSPSSACVSFSWRAIPGDICLVGQAKA</sequence>
<organism evidence="2 3">
    <name type="scientific">Hyaloscypha variabilis (strain UAMH 11265 / GT02V1 / F)</name>
    <name type="common">Meliniomyces variabilis</name>
    <dbReference type="NCBI Taxonomy" id="1149755"/>
    <lineage>
        <taxon>Eukaryota</taxon>
        <taxon>Fungi</taxon>
        <taxon>Dikarya</taxon>
        <taxon>Ascomycota</taxon>
        <taxon>Pezizomycotina</taxon>
        <taxon>Leotiomycetes</taxon>
        <taxon>Helotiales</taxon>
        <taxon>Hyaloscyphaceae</taxon>
        <taxon>Hyaloscypha</taxon>
        <taxon>Hyaloscypha variabilis</taxon>
    </lineage>
</organism>
<evidence type="ECO:0000313" key="3">
    <source>
        <dbReference type="Proteomes" id="UP000235786"/>
    </source>
</evidence>
<gene>
    <name evidence="2" type="ORF">L207DRAFT_506275</name>
</gene>
<feature type="signal peptide" evidence="1">
    <location>
        <begin position="1"/>
        <end position="21"/>
    </location>
</feature>
<dbReference type="AlphaFoldDB" id="A0A2J6S932"/>
<keyword evidence="1" id="KW-0732">Signal</keyword>
<evidence type="ECO:0000313" key="2">
    <source>
        <dbReference type="EMBL" id="PMD47273.1"/>
    </source>
</evidence>
<accession>A0A2J6S932</accession>
<dbReference type="Proteomes" id="UP000235786">
    <property type="component" value="Unassembled WGS sequence"/>
</dbReference>
<reference evidence="2 3" key="1">
    <citation type="submission" date="2016-04" db="EMBL/GenBank/DDBJ databases">
        <title>A degradative enzymes factory behind the ericoid mycorrhizal symbiosis.</title>
        <authorList>
            <consortium name="DOE Joint Genome Institute"/>
            <person name="Martino E."/>
            <person name="Morin E."/>
            <person name="Grelet G."/>
            <person name="Kuo A."/>
            <person name="Kohler A."/>
            <person name="Daghino S."/>
            <person name="Barry K."/>
            <person name="Choi C."/>
            <person name="Cichocki N."/>
            <person name="Clum A."/>
            <person name="Copeland A."/>
            <person name="Hainaut M."/>
            <person name="Haridas S."/>
            <person name="Labutti K."/>
            <person name="Lindquist E."/>
            <person name="Lipzen A."/>
            <person name="Khouja H.-R."/>
            <person name="Murat C."/>
            <person name="Ohm R."/>
            <person name="Olson A."/>
            <person name="Spatafora J."/>
            <person name="Veneault-Fourrey C."/>
            <person name="Henrissat B."/>
            <person name="Grigoriev I."/>
            <person name="Martin F."/>
            <person name="Perotto S."/>
        </authorList>
    </citation>
    <scope>NUCLEOTIDE SEQUENCE [LARGE SCALE GENOMIC DNA]</scope>
    <source>
        <strain evidence="2 3">F</strain>
    </source>
</reference>
<keyword evidence="3" id="KW-1185">Reference proteome</keyword>
<proteinExistence type="predicted"/>
<evidence type="ECO:0008006" key="4">
    <source>
        <dbReference type="Google" id="ProtNLM"/>
    </source>
</evidence>
<evidence type="ECO:0000256" key="1">
    <source>
        <dbReference type="SAM" id="SignalP"/>
    </source>
</evidence>
<dbReference type="EMBL" id="KZ613938">
    <property type="protein sequence ID" value="PMD47273.1"/>
    <property type="molecule type" value="Genomic_DNA"/>
</dbReference>
<feature type="chain" id="PRO_5014359929" description="Secreted protein" evidence="1">
    <location>
        <begin position="22"/>
        <end position="70"/>
    </location>
</feature>
<name>A0A2J6S932_HYAVF</name>
<protein>
    <recommendedName>
        <fullName evidence="4">Secreted protein</fullName>
    </recommendedName>
</protein>